<evidence type="ECO:0000313" key="2">
    <source>
        <dbReference type="EMBL" id="KAH0568508.1"/>
    </source>
</evidence>
<sequence>MYLIHRKLRPLASRICRNPRSSFLPTLEVIKSRRAASLRSSRQTRCRRDWIVDAAEDECPTSKGESKTYSNAERNGIAEEERMDDDGNAEDENEKALWAYKKMS</sequence>
<comment type="caution">
    <text evidence="2">The sequence shown here is derived from an EMBL/GenBank/DDBJ whole genome shotgun (WGS) entry which is preliminary data.</text>
</comment>
<dbReference type="Proteomes" id="UP000826195">
    <property type="component" value="Unassembled WGS sequence"/>
</dbReference>
<organism evidence="2 3">
    <name type="scientific">Cotesia glomerata</name>
    <name type="common">Lepidopteran parasitic wasp</name>
    <name type="synonym">Apanteles glomeratus</name>
    <dbReference type="NCBI Taxonomy" id="32391"/>
    <lineage>
        <taxon>Eukaryota</taxon>
        <taxon>Metazoa</taxon>
        <taxon>Ecdysozoa</taxon>
        <taxon>Arthropoda</taxon>
        <taxon>Hexapoda</taxon>
        <taxon>Insecta</taxon>
        <taxon>Pterygota</taxon>
        <taxon>Neoptera</taxon>
        <taxon>Endopterygota</taxon>
        <taxon>Hymenoptera</taxon>
        <taxon>Apocrita</taxon>
        <taxon>Ichneumonoidea</taxon>
        <taxon>Braconidae</taxon>
        <taxon>Microgastrinae</taxon>
        <taxon>Cotesia</taxon>
    </lineage>
</organism>
<accession>A0AAV7J9B1</accession>
<evidence type="ECO:0000313" key="3">
    <source>
        <dbReference type="Proteomes" id="UP000826195"/>
    </source>
</evidence>
<proteinExistence type="predicted"/>
<feature type="region of interest" description="Disordered" evidence="1">
    <location>
        <begin position="58"/>
        <end position="92"/>
    </location>
</feature>
<keyword evidence="3" id="KW-1185">Reference proteome</keyword>
<dbReference type="AlphaFoldDB" id="A0AAV7J9B1"/>
<evidence type="ECO:0000256" key="1">
    <source>
        <dbReference type="SAM" id="MobiDB-lite"/>
    </source>
</evidence>
<dbReference type="EMBL" id="JAHXZJ010000001">
    <property type="protein sequence ID" value="KAH0568508.1"/>
    <property type="molecule type" value="Genomic_DNA"/>
</dbReference>
<reference evidence="2 3" key="1">
    <citation type="journal article" date="2021" name="J. Hered.">
        <title>A chromosome-level genome assembly of the parasitoid wasp, Cotesia glomerata (Hymenoptera: Braconidae).</title>
        <authorList>
            <person name="Pinto B.J."/>
            <person name="Weis J.J."/>
            <person name="Gamble T."/>
            <person name="Ode P.J."/>
            <person name="Paul R."/>
            <person name="Zaspel J.M."/>
        </authorList>
    </citation>
    <scope>NUCLEOTIDE SEQUENCE [LARGE SCALE GENOMIC DNA]</scope>
    <source>
        <strain evidence="2">CgM1</strain>
    </source>
</reference>
<gene>
    <name evidence="2" type="ORF">KQX54_021101</name>
</gene>
<name>A0AAV7J9B1_COTGL</name>
<protein>
    <submittedName>
        <fullName evidence="2">Uncharacterized protein</fullName>
    </submittedName>
</protein>
<feature type="compositionally biased region" description="Acidic residues" evidence="1">
    <location>
        <begin position="81"/>
        <end position="92"/>
    </location>
</feature>